<gene>
    <name evidence="2" type="ORF">Pmar_PMAR016117</name>
</gene>
<dbReference type="RefSeq" id="XP_002765322.1">
    <property type="nucleotide sequence ID" value="XM_002765276.1"/>
</dbReference>
<sequence>MTIVVVRMRLDYHPRKNLGRAYYDPSSSDKKGLENTPLAPVENGVVVVAHHRGHPQHHR</sequence>
<keyword evidence="3" id="KW-1185">Reference proteome</keyword>
<evidence type="ECO:0000313" key="2">
    <source>
        <dbReference type="EMBL" id="EEQ98039.1"/>
    </source>
</evidence>
<evidence type="ECO:0000256" key="1">
    <source>
        <dbReference type="SAM" id="MobiDB-lite"/>
    </source>
</evidence>
<feature type="region of interest" description="Disordered" evidence="1">
    <location>
        <begin position="17"/>
        <end position="40"/>
    </location>
</feature>
<name>C5LZ30_PERM5</name>
<organism evidence="3">
    <name type="scientific">Perkinsus marinus (strain ATCC 50983 / TXsc)</name>
    <dbReference type="NCBI Taxonomy" id="423536"/>
    <lineage>
        <taxon>Eukaryota</taxon>
        <taxon>Sar</taxon>
        <taxon>Alveolata</taxon>
        <taxon>Perkinsozoa</taxon>
        <taxon>Perkinsea</taxon>
        <taxon>Perkinsida</taxon>
        <taxon>Perkinsidae</taxon>
        <taxon>Perkinsus</taxon>
    </lineage>
</organism>
<evidence type="ECO:0000313" key="3">
    <source>
        <dbReference type="Proteomes" id="UP000007800"/>
    </source>
</evidence>
<protein>
    <submittedName>
        <fullName evidence="2">Uncharacterized protein</fullName>
    </submittedName>
</protein>
<dbReference type="InParanoid" id="C5LZ30"/>
<reference evidence="2 3" key="1">
    <citation type="submission" date="2008-07" db="EMBL/GenBank/DDBJ databases">
        <authorList>
            <person name="El-Sayed N."/>
            <person name="Caler E."/>
            <person name="Inman J."/>
            <person name="Amedeo P."/>
            <person name="Hass B."/>
            <person name="Wortman J."/>
        </authorList>
    </citation>
    <scope>NUCLEOTIDE SEQUENCE [LARGE SCALE GENOMIC DNA]</scope>
    <source>
        <strain evidence="3">ATCC 50983 / TXsc</strain>
    </source>
</reference>
<dbReference type="Proteomes" id="UP000007800">
    <property type="component" value="Unassembled WGS sequence"/>
</dbReference>
<dbReference type="GeneID" id="9040466"/>
<dbReference type="EMBL" id="GG686838">
    <property type="protein sequence ID" value="EEQ98039.1"/>
    <property type="molecule type" value="Genomic_DNA"/>
</dbReference>
<proteinExistence type="predicted"/>
<accession>C5LZ30</accession>
<dbReference type="AlphaFoldDB" id="C5LZ30"/>